<proteinExistence type="predicted"/>
<dbReference type="EMBL" id="CAJOBJ010037540">
    <property type="protein sequence ID" value="CAF4308414.1"/>
    <property type="molecule type" value="Genomic_DNA"/>
</dbReference>
<gene>
    <name evidence="1" type="ORF">GIL414_LOCUS26157</name>
</gene>
<evidence type="ECO:0000313" key="2">
    <source>
        <dbReference type="Proteomes" id="UP000681720"/>
    </source>
</evidence>
<dbReference type="Gene3D" id="2.120.10.30">
    <property type="entry name" value="TolB, C-terminal domain"/>
    <property type="match status" value="1"/>
</dbReference>
<name>A0A8S2TUK3_9BILA</name>
<protein>
    <submittedName>
        <fullName evidence="1">Uncharacterized protein</fullName>
    </submittedName>
</protein>
<accession>A0A8S2TUK3</accession>
<dbReference type="Proteomes" id="UP000681720">
    <property type="component" value="Unassembled WGS sequence"/>
</dbReference>
<reference evidence="1" key="1">
    <citation type="submission" date="2021-02" db="EMBL/GenBank/DDBJ databases">
        <authorList>
            <person name="Nowell W R."/>
        </authorList>
    </citation>
    <scope>NUCLEOTIDE SEQUENCE</scope>
</reference>
<comment type="caution">
    <text evidence="1">The sequence shown here is derived from an EMBL/GenBank/DDBJ whole genome shotgun (WGS) entry which is preliminary data.</text>
</comment>
<evidence type="ECO:0000313" key="1">
    <source>
        <dbReference type="EMBL" id="CAF4308414.1"/>
    </source>
</evidence>
<dbReference type="InterPro" id="IPR011042">
    <property type="entry name" value="6-blade_b-propeller_TolB-like"/>
</dbReference>
<feature type="non-terminal residue" evidence="1">
    <location>
        <position position="50"/>
    </location>
</feature>
<dbReference type="AlphaFoldDB" id="A0A8S2TUK3"/>
<organism evidence="1 2">
    <name type="scientific">Rotaria magnacalcarata</name>
    <dbReference type="NCBI Taxonomy" id="392030"/>
    <lineage>
        <taxon>Eukaryota</taxon>
        <taxon>Metazoa</taxon>
        <taxon>Spiralia</taxon>
        <taxon>Gnathifera</taxon>
        <taxon>Rotifera</taxon>
        <taxon>Eurotatoria</taxon>
        <taxon>Bdelloidea</taxon>
        <taxon>Philodinida</taxon>
        <taxon>Philodinidae</taxon>
        <taxon>Rotaria</taxon>
    </lineage>
</organism>
<sequence>MEGDMKNGDLVAGGHGKGSDLSQLNAPLFIFVDQQHAVYVSDHLNHRVMK</sequence>